<keyword evidence="1" id="KW-1133">Transmembrane helix</keyword>
<feature type="transmembrane region" description="Helical" evidence="1">
    <location>
        <begin position="484"/>
        <end position="506"/>
    </location>
</feature>
<evidence type="ECO:0000313" key="4">
    <source>
        <dbReference type="Proteomes" id="UP001209878"/>
    </source>
</evidence>
<keyword evidence="2" id="KW-0732">Signal</keyword>
<name>A0AAD9NCQ7_RIDPI</name>
<proteinExistence type="predicted"/>
<keyword evidence="1" id="KW-0812">Transmembrane</keyword>
<accession>A0AAD9NCQ7</accession>
<keyword evidence="4" id="KW-1185">Reference proteome</keyword>
<dbReference type="Pfam" id="PF24681">
    <property type="entry name" value="Kelch_KLHDC2_KLHL20_DRC7"/>
    <property type="match status" value="1"/>
</dbReference>
<evidence type="ECO:0000313" key="3">
    <source>
        <dbReference type="EMBL" id="KAK2165190.1"/>
    </source>
</evidence>
<dbReference type="SUPFAM" id="SSF117281">
    <property type="entry name" value="Kelch motif"/>
    <property type="match status" value="1"/>
</dbReference>
<protein>
    <submittedName>
        <fullName evidence="3">Uncharacterized protein</fullName>
    </submittedName>
</protein>
<sequence length="536" mass="59513">MISLTLISHTITLNLLLTTCILLLISAAGSVNEVKLAQLHNWTNDSPVYDWLWMNGPNIGDQHSVLSSLDTLQYPGSRSGTASWRDPSGNVWMFGGFGLDSRTTRTAHVLNDLWLWNATSGMWALVNQKRGDDEKMRAVPQPRHHAAACGVPGIMFILFGGMGPQGEPLYDTWIFDIKSSKWLPLYIHTSRERVKMSHPAARSHTAVWCTPDSLVVFSGQGGTGGLLLRDMWMLSLRNLTWVPLVDRPGVSSASGADRVPLPRTGATTWVRTDGSLYLFGGNKNPTQTQGHFFHEAAHLLDTTVLLADLWLFSIHDASWTLLHRGSPSRPPGQNDIGAKEYPGPRHLSMSWGHSDSNLWLFGGNGLKDIFADKTRSDMLSDLWLYDVMLKQWVCWTRGTSSGVDVYSHQGQRQSVSPTGRSGATVWQYNDIVYITGGFGYDGRHKITYLNDMWLYLPNNTSIPLHESKDIEGDPRRHHGLSGGVVFAISLSTFGGAVLIMGLYCFVKNFGNLPNFHRSSGYNVRYSPLFDEAHVGT</sequence>
<dbReference type="EMBL" id="JAODUO010001375">
    <property type="protein sequence ID" value="KAK2165190.1"/>
    <property type="molecule type" value="Genomic_DNA"/>
</dbReference>
<gene>
    <name evidence="3" type="ORF">NP493_1378g00000</name>
</gene>
<feature type="signal peptide" evidence="2">
    <location>
        <begin position="1"/>
        <end position="30"/>
    </location>
</feature>
<dbReference type="InterPro" id="IPR015915">
    <property type="entry name" value="Kelch-typ_b-propeller"/>
</dbReference>
<feature type="chain" id="PRO_5042011690" evidence="2">
    <location>
        <begin position="31"/>
        <end position="536"/>
    </location>
</feature>
<keyword evidence="1" id="KW-0472">Membrane</keyword>
<dbReference type="Proteomes" id="UP001209878">
    <property type="component" value="Unassembled WGS sequence"/>
</dbReference>
<evidence type="ECO:0000256" key="1">
    <source>
        <dbReference type="SAM" id="Phobius"/>
    </source>
</evidence>
<organism evidence="3 4">
    <name type="scientific">Ridgeia piscesae</name>
    <name type="common">Tubeworm</name>
    <dbReference type="NCBI Taxonomy" id="27915"/>
    <lineage>
        <taxon>Eukaryota</taxon>
        <taxon>Metazoa</taxon>
        <taxon>Spiralia</taxon>
        <taxon>Lophotrochozoa</taxon>
        <taxon>Annelida</taxon>
        <taxon>Polychaeta</taxon>
        <taxon>Sedentaria</taxon>
        <taxon>Canalipalpata</taxon>
        <taxon>Sabellida</taxon>
        <taxon>Siboglinidae</taxon>
        <taxon>Ridgeia</taxon>
    </lineage>
</organism>
<dbReference type="Gene3D" id="2.120.10.80">
    <property type="entry name" value="Kelch-type beta propeller"/>
    <property type="match status" value="2"/>
</dbReference>
<evidence type="ECO:0000256" key="2">
    <source>
        <dbReference type="SAM" id="SignalP"/>
    </source>
</evidence>
<comment type="caution">
    <text evidence="3">The sequence shown here is derived from an EMBL/GenBank/DDBJ whole genome shotgun (WGS) entry which is preliminary data.</text>
</comment>
<reference evidence="3" key="1">
    <citation type="journal article" date="2023" name="Mol. Biol. Evol.">
        <title>Third-Generation Sequencing Reveals the Adaptive Role of the Epigenome in Three Deep-Sea Polychaetes.</title>
        <authorList>
            <person name="Perez M."/>
            <person name="Aroh O."/>
            <person name="Sun Y."/>
            <person name="Lan Y."/>
            <person name="Juniper S.K."/>
            <person name="Young C.R."/>
            <person name="Angers B."/>
            <person name="Qian P.Y."/>
        </authorList>
    </citation>
    <scope>NUCLEOTIDE SEQUENCE</scope>
    <source>
        <strain evidence="3">R07B-5</strain>
    </source>
</reference>
<dbReference type="PANTHER" id="PTHR23244">
    <property type="entry name" value="KELCH REPEAT DOMAIN"/>
    <property type="match status" value="1"/>
</dbReference>
<dbReference type="AlphaFoldDB" id="A0AAD9NCQ7"/>